<dbReference type="InterPro" id="IPR036691">
    <property type="entry name" value="Endo/exonu/phosph_ase_sf"/>
</dbReference>
<dbReference type="SUPFAM" id="SSF56219">
    <property type="entry name" value="DNase I-like"/>
    <property type="match status" value="1"/>
</dbReference>
<dbReference type="eggNOG" id="COG3568">
    <property type="taxonomic scope" value="Bacteria"/>
</dbReference>
<dbReference type="PATRIC" id="fig|472175.3.peg.1463"/>
<accession>A0A084UBT2</accession>
<name>A0A084UBT2_9HYPH</name>
<dbReference type="GO" id="GO:0016787">
    <property type="term" value="F:hydrolase activity"/>
    <property type="evidence" value="ECO:0007669"/>
    <property type="project" value="UniProtKB-KW"/>
</dbReference>
<dbReference type="RefSeq" id="WP_200875505.1">
    <property type="nucleotide sequence ID" value="NZ_JMQM01000001.1"/>
</dbReference>
<dbReference type="GO" id="GO:0016020">
    <property type="term" value="C:membrane"/>
    <property type="evidence" value="ECO:0007669"/>
    <property type="project" value="GOC"/>
</dbReference>
<feature type="domain" description="Endonuclease/exonuclease/phosphatase" evidence="1">
    <location>
        <begin position="61"/>
        <end position="295"/>
    </location>
</feature>
<organism evidence="2 3">
    <name type="scientific">Nitratireductor basaltis</name>
    <dbReference type="NCBI Taxonomy" id="472175"/>
    <lineage>
        <taxon>Bacteria</taxon>
        <taxon>Pseudomonadati</taxon>
        <taxon>Pseudomonadota</taxon>
        <taxon>Alphaproteobacteria</taxon>
        <taxon>Hyphomicrobiales</taxon>
        <taxon>Phyllobacteriaceae</taxon>
        <taxon>Nitratireductor</taxon>
    </lineage>
</organism>
<proteinExistence type="predicted"/>
<keyword evidence="2" id="KW-0378">Hydrolase</keyword>
<protein>
    <submittedName>
        <fullName evidence="2">Metal-dependent hydrolase</fullName>
    </submittedName>
</protein>
<dbReference type="InterPro" id="IPR051916">
    <property type="entry name" value="GPI-anchor_lipid_remodeler"/>
</dbReference>
<gene>
    <name evidence="2" type="ORF">EL18_01452</name>
</gene>
<keyword evidence="3" id="KW-1185">Reference proteome</keyword>
<sequence length="348" mass="38089">MTPVVGKLPDVTAAQRRRIFDAPRTPEAHRALLAEVDAMNVLQSGGAGTLAFLPTSFTVAAWNVERCLFPERSAAHLLSFKPQLVLLSEMDNGMARTGQRDTTAAMAEALGMYFVYGVEFHELDLGGETERRYCEDDFNAHGWHGNAILSAVPFERVELIRLDDCGHWFCSDKADPKQPRVGGRMAVAAVVPTEAGSICVVSTHLESNADAAYRHQQFEQLLNALDDFAPDMPVLIGGDLNTGNHLPPDYDWRKETLFAMAQARGYDWGLTPEGITTRASLISPHENRKMKLDWFAARGLGGRPNNLLPSLDTDGTPLSDHKCVMADVVVGETISKEKEAAELAGAKE</sequence>
<dbReference type="EMBL" id="JMQM01000001">
    <property type="protein sequence ID" value="KFB10418.1"/>
    <property type="molecule type" value="Genomic_DNA"/>
</dbReference>
<reference evidence="2 3" key="1">
    <citation type="submission" date="2014-05" db="EMBL/GenBank/DDBJ databases">
        <title>Draft Genome Sequence of Nitratireductor basaltis Strain UMTGB225, A Marine Bacterium Isolated from Green Barrel Tunicate.</title>
        <authorList>
            <person name="Gan H.Y."/>
        </authorList>
    </citation>
    <scope>NUCLEOTIDE SEQUENCE [LARGE SCALE GENOMIC DNA]</scope>
    <source>
        <strain evidence="2 3">UMTGB225</strain>
    </source>
</reference>
<evidence type="ECO:0000313" key="3">
    <source>
        <dbReference type="Proteomes" id="UP000053675"/>
    </source>
</evidence>
<dbReference type="PANTHER" id="PTHR14859">
    <property type="entry name" value="CALCOFLUOR WHITE HYPERSENSITIVE PROTEIN PRECURSOR"/>
    <property type="match status" value="1"/>
</dbReference>
<dbReference type="AlphaFoldDB" id="A0A084UBT2"/>
<dbReference type="Pfam" id="PF03372">
    <property type="entry name" value="Exo_endo_phos"/>
    <property type="match status" value="1"/>
</dbReference>
<dbReference type="STRING" id="472175.EL18_01452"/>
<dbReference type="InterPro" id="IPR005135">
    <property type="entry name" value="Endo/exonuclease/phosphatase"/>
</dbReference>
<evidence type="ECO:0000259" key="1">
    <source>
        <dbReference type="Pfam" id="PF03372"/>
    </source>
</evidence>
<dbReference type="Proteomes" id="UP000053675">
    <property type="component" value="Unassembled WGS sequence"/>
</dbReference>
<dbReference type="Gene3D" id="3.60.10.10">
    <property type="entry name" value="Endonuclease/exonuclease/phosphatase"/>
    <property type="match status" value="1"/>
</dbReference>
<comment type="caution">
    <text evidence="2">The sequence shown here is derived from an EMBL/GenBank/DDBJ whole genome shotgun (WGS) entry which is preliminary data.</text>
</comment>
<dbReference type="GO" id="GO:0006506">
    <property type="term" value="P:GPI anchor biosynthetic process"/>
    <property type="evidence" value="ECO:0007669"/>
    <property type="project" value="TreeGrafter"/>
</dbReference>
<evidence type="ECO:0000313" key="2">
    <source>
        <dbReference type="EMBL" id="KFB10418.1"/>
    </source>
</evidence>
<dbReference type="PANTHER" id="PTHR14859:SF1">
    <property type="entry name" value="PGAP2-INTERACTING PROTEIN"/>
    <property type="match status" value="1"/>
</dbReference>